<proteinExistence type="predicted"/>
<reference evidence="1" key="1">
    <citation type="submission" date="2020-03" db="EMBL/GenBank/DDBJ databases">
        <title>The deep terrestrial virosphere.</title>
        <authorList>
            <person name="Holmfeldt K."/>
            <person name="Nilsson E."/>
            <person name="Simone D."/>
            <person name="Lopez-Fernandez M."/>
            <person name="Wu X."/>
            <person name="de Brujin I."/>
            <person name="Lundin D."/>
            <person name="Andersson A."/>
            <person name="Bertilsson S."/>
            <person name="Dopson M."/>
        </authorList>
    </citation>
    <scope>NUCLEOTIDE SEQUENCE</scope>
    <source>
        <strain evidence="1">TM448A00093</strain>
    </source>
</reference>
<dbReference type="AlphaFoldDB" id="A0A6H1Z9X1"/>
<protein>
    <submittedName>
        <fullName evidence="1">Uncharacterized protein</fullName>
    </submittedName>
</protein>
<organism evidence="1">
    <name type="scientific">viral metagenome</name>
    <dbReference type="NCBI Taxonomy" id="1070528"/>
    <lineage>
        <taxon>unclassified sequences</taxon>
        <taxon>metagenomes</taxon>
        <taxon>organismal metagenomes</taxon>
    </lineage>
</organism>
<evidence type="ECO:0000313" key="1">
    <source>
        <dbReference type="EMBL" id="QJA44354.1"/>
    </source>
</evidence>
<sequence length="89" mass="10044">MAMVRCKFLGARTLKDGSKTGMLIFPESADKHTLVDLEGEVYLTNQIDNPGKDALFADIKEHLQRINDYIDINSPPIERELPDRAEDAQ</sequence>
<gene>
    <name evidence="1" type="ORF">TM448A00093_0084</name>
</gene>
<dbReference type="EMBL" id="MT143975">
    <property type="protein sequence ID" value="QJA44354.1"/>
    <property type="molecule type" value="Genomic_DNA"/>
</dbReference>
<name>A0A6H1Z9X1_9ZZZZ</name>
<accession>A0A6H1Z9X1</accession>